<feature type="non-terminal residue" evidence="2">
    <location>
        <position position="1"/>
    </location>
</feature>
<sequence length="90" mass="9713">WRRWWRAAAGAAFRGAERRCASGPGARRRWSRVRRWRPPACCCCSRSPATGRATRRSTPPAALPCATGRGRPGPGRATCSSASPAPPRSP</sequence>
<reference evidence="2" key="1">
    <citation type="submission" date="2020-02" db="EMBL/GenBank/DDBJ databases">
        <authorList>
            <person name="Meier V. D."/>
        </authorList>
    </citation>
    <scope>NUCLEOTIDE SEQUENCE</scope>
    <source>
        <strain evidence="2">AVDCRST_MAG39</strain>
    </source>
</reference>
<feature type="compositionally biased region" description="Low complexity" evidence="1">
    <location>
        <begin position="64"/>
        <end position="83"/>
    </location>
</feature>
<feature type="non-terminal residue" evidence="2">
    <location>
        <position position="90"/>
    </location>
</feature>
<feature type="region of interest" description="Disordered" evidence="1">
    <location>
        <begin position="47"/>
        <end position="90"/>
    </location>
</feature>
<dbReference type="EMBL" id="CADCVW010000009">
    <property type="protein sequence ID" value="CAA9480430.1"/>
    <property type="molecule type" value="Genomic_DNA"/>
</dbReference>
<accession>A0A6J4RYB4</accession>
<evidence type="ECO:0000256" key="1">
    <source>
        <dbReference type="SAM" id="MobiDB-lite"/>
    </source>
</evidence>
<dbReference type="AlphaFoldDB" id="A0A6J4RYB4"/>
<evidence type="ECO:0000313" key="2">
    <source>
        <dbReference type="EMBL" id="CAA9480430.1"/>
    </source>
</evidence>
<name>A0A6J4RYB4_9SPHN</name>
<protein>
    <submittedName>
        <fullName evidence="2">Uncharacterized protein</fullName>
    </submittedName>
</protein>
<organism evidence="2">
    <name type="scientific">uncultured Sphingomonadaceae bacterium</name>
    <dbReference type="NCBI Taxonomy" id="169976"/>
    <lineage>
        <taxon>Bacteria</taxon>
        <taxon>Pseudomonadati</taxon>
        <taxon>Pseudomonadota</taxon>
        <taxon>Alphaproteobacteria</taxon>
        <taxon>Sphingomonadales</taxon>
        <taxon>Sphingomonadaceae</taxon>
        <taxon>environmental samples</taxon>
    </lineage>
</organism>
<gene>
    <name evidence="2" type="ORF">AVDCRST_MAG39-130</name>
</gene>
<proteinExistence type="predicted"/>